<reference evidence="2" key="1">
    <citation type="journal article" date="2019" name="Int. J. Syst. Evol. Microbiol.">
        <title>The Global Catalogue of Microorganisms (GCM) 10K type strain sequencing project: providing services to taxonomists for standard genome sequencing and annotation.</title>
        <authorList>
            <consortium name="The Broad Institute Genomics Platform"/>
            <consortium name="The Broad Institute Genome Sequencing Center for Infectious Disease"/>
            <person name="Wu L."/>
            <person name="Ma J."/>
        </authorList>
    </citation>
    <scope>NUCLEOTIDE SEQUENCE [LARGE SCALE GENOMIC DNA]</scope>
    <source>
        <strain evidence="2">CCM 7491</strain>
    </source>
</reference>
<sequence length="486" mass="55419">MTEKDLQFVIPTYRLRDVGETVEAYDDNFRRSGRTAPIFVFDDSSLANHDKYFGALERVKTHNDLFYVGPAEKEQFISYICRRLRDRKLDVLVRNLFRPSYGGNRNFTLMYTLGDLMVSADDDMRPYGLIEDSPESLADDEISRGKLIPRGANGHTRKSYDILQSFRDILGKPVCDAPPNYERGEMLLDTSMDLESNTSLGLARENSLFMQEGKLSKGAIVKMAQTFRTGTNDIDAADYIDMFLEDHARTDAEALNDLYVLVNFRPCVTTRNWRMDCGVAGYDNSTGLPPFFPTRLRFEDYIYRLWVQQPGIAAAHVDSAQTHIKNNYMREPLASELFNEAICTLLKKKIRSTLRKVDDVSIAFDYEGAVTLEDSQEILHGAQSLHDKVLGAQSMARSEERKQALALFASNLKRTFYDFEPDFFQQNVSRMVDDEVGLIRSSLEIWPTLLEIVYFRKKCHSLPMQRVKGSAVGARKRADSPTRVAA</sequence>
<comment type="caution">
    <text evidence="1">The sequence shown here is derived from an EMBL/GenBank/DDBJ whole genome shotgun (WGS) entry which is preliminary data.</text>
</comment>
<evidence type="ECO:0000313" key="2">
    <source>
        <dbReference type="Proteomes" id="UP001595681"/>
    </source>
</evidence>
<name>A0ABV7NH50_9SPHN</name>
<dbReference type="RefSeq" id="WP_380796179.1">
    <property type="nucleotide sequence ID" value="NZ_JBHRVU010000004.1"/>
</dbReference>
<proteinExistence type="predicted"/>
<dbReference type="EMBL" id="JBHRVU010000004">
    <property type="protein sequence ID" value="MFC3442147.1"/>
    <property type="molecule type" value="Genomic_DNA"/>
</dbReference>
<protein>
    <submittedName>
        <fullName evidence="1">Uncharacterized protein</fullName>
    </submittedName>
</protein>
<keyword evidence="2" id="KW-1185">Reference proteome</keyword>
<accession>A0ABV7NH50</accession>
<dbReference type="Proteomes" id="UP001595681">
    <property type="component" value="Unassembled WGS sequence"/>
</dbReference>
<gene>
    <name evidence="1" type="ORF">ACFOKF_13300</name>
</gene>
<evidence type="ECO:0000313" key="1">
    <source>
        <dbReference type="EMBL" id="MFC3442147.1"/>
    </source>
</evidence>
<organism evidence="1 2">
    <name type="scientific">Sphingobium rhizovicinum</name>
    <dbReference type="NCBI Taxonomy" id="432308"/>
    <lineage>
        <taxon>Bacteria</taxon>
        <taxon>Pseudomonadati</taxon>
        <taxon>Pseudomonadota</taxon>
        <taxon>Alphaproteobacteria</taxon>
        <taxon>Sphingomonadales</taxon>
        <taxon>Sphingomonadaceae</taxon>
        <taxon>Sphingobium</taxon>
    </lineage>
</organism>